<sequence length="230" mass="25795">MKVTIFGDSHLHTLRNSAAELGDEHEARFLVNHALNWIAPQLVAEKGGIRARADNVKNFTPLNVLLLPEGRLYFSGILHTAPYTRARDWRSFCPWSIQKDHPDLQPISDAALQTWIERETAARLSFLFELRSKGFDICVIEAPRPLERAPGMHDIRPAVMARVDAICRSFILARLAEIGVRVIEVPPETVSGGFTTAEFSSGNPKDPHHGNLEYGRLMVQRIRDDLANVA</sequence>
<dbReference type="RefSeq" id="WP_114348390.1">
    <property type="nucleotide sequence ID" value="NZ_QPJL01000004.1"/>
</dbReference>
<proteinExistence type="predicted"/>
<dbReference type="OrthoDB" id="7851395at2"/>
<evidence type="ECO:0000313" key="1">
    <source>
        <dbReference type="EMBL" id="RCW86676.1"/>
    </source>
</evidence>
<comment type="caution">
    <text evidence="1">The sequence shown here is derived from an EMBL/GenBank/DDBJ whole genome shotgun (WGS) entry which is preliminary data.</text>
</comment>
<protein>
    <recommendedName>
        <fullName evidence="3">SGNH/GDSL hydrolase family protein</fullName>
    </recommendedName>
</protein>
<dbReference type="Proteomes" id="UP000253345">
    <property type="component" value="Unassembled WGS sequence"/>
</dbReference>
<name>A0A368Z5D7_9RHOB</name>
<gene>
    <name evidence="1" type="ORF">DFP89_10462</name>
</gene>
<evidence type="ECO:0008006" key="3">
    <source>
        <dbReference type="Google" id="ProtNLM"/>
    </source>
</evidence>
<dbReference type="EMBL" id="QPJL01000004">
    <property type="protein sequence ID" value="RCW86676.1"/>
    <property type="molecule type" value="Genomic_DNA"/>
</dbReference>
<keyword evidence="2" id="KW-1185">Reference proteome</keyword>
<accession>A0A368Z5D7</accession>
<reference evidence="1 2" key="1">
    <citation type="submission" date="2018-07" db="EMBL/GenBank/DDBJ databases">
        <title>Genomic Encyclopedia of Type Strains, Phase III (KMG-III): the genomes of soil and plant-associated and newly described type strains.</title>
        <authorList>
            <person name="Whitman W."/>
        </authorList>
    </citation>
    <scope>NUCLEOTIDE SEQUENCE [LARGE SCALE GENOMIC DNA]</scope>
    <source>
        <strain evidence="1 2">CECT 8525</strain>
    </source>
</reference>
<organism evidence="1 2">
    <name type="scientific">Paracoccus lutimaris</name>
    <dbReference type="NCBI Taxonomy" id="1490030"/>
    <lineage>
        <taxon>Bacteria</taxon>
        <taxon>Pseudomonadati</taxon>
        <taxon>Pseudomonadota</taxon>
        <taxon>Alphaproteobacteria</taxon>
        <taxon>Rhodobacterales</taxon>
        <taxon>Paracoccaceae</taxon>
        <taxon>Paracoccus</taxon>
    </lineage>
</organism>
<evidence type="ECO:0000313" key="2">
    <source>
        <dbReference type="Proteomes" id="UP000253345"/>
    </source>
</evidence>
<dbReference type="AlphaFoldDB" id="A0A368Z5D7"/>